<gene>
    <name evidence="2" type="ORF">SteCoe_12733</name>
</gene>
<protein>
    <submittedName>
        <fullName evidence="2">Uncharacterized protein</fullName>
    </submittedName>
</protein>
<keyword evidence="3" id="KW-1185">Reference proteome</keyword>
<organism evidence="2 3">
    <name type="scientific">Stentor coeruleus</name>
    <dbReference type="NCBI Taxonomy" id="5963"/>
    <lineage>
        <taxon>Eukaryota</taxon>
        <taxon>Sar</taxon>
        <taxon>Alveolata</taxon>
        <taxon>Ciliophora</taxon>
        <taxon>Postciliodesmatophora</taxon>
        <taxon>Heterotrichea</taxon>
        <taxon>Heterotrichida</taxon>
        <taxon>Stentoridae</taxon>
        <taxon>Stentor</taxon>
    </lineage>
</organism>
<reference evidence="2 3" key="1">
    <citation type="submission" date="2016-11" db="EMBL/GenBank/DDBJ databases">
        <title>The macronuclear genome of Stentor coeruleus: a giant cell with tiny introns.</title>
        <authorList>
            <person name="Slabodnick M."/>
            <person name="Ruby J.G."/>
            <person name="Reiff S.B."/>
            <person name="Swart E.C."/>
            <person name="Gosai S."/>
            <person name="Prabakaran S."/>
            <person name="Witkowska E."/>
            <person name="Larue G.E."/>
            <person name="Fisher S."/>
            <person name="Freeman R.M."/>
            <person name="Gunawardena J."/>
            <person name="Chu W."/>
            <person name="Stover N.A."/>
            <person name="Gregory B.D."/>
            <person name="Nowacki M."/>
            <person name="Derisi J."/>
            <person name="Roy S.W."/>
            <person name="Marshall W.F."/>
            <person name="Sood P."/>
        </authorList>
    </citation>
    <scope>NUCLEOTIDE SEQUENCE [LARGE SCALE GENOMIC DNA]</scope>
    <source>
        <strain evidence="2">WM001</strain>
    </source>
</reference>
<dbReference type="EMBL" id="MPUH01000224">
    <property type="protein sequence ID" value="OMJ85824.1"/>
    <property type="molecule type" value="Genomic_DNA"/>
</dbReference>
<comment type="similarity">
    <text evidence="1">Belongs to the PHAF1 family.</text>
</comment>
<name>A0A1R2C9Y5_9CILI</name>
<evidence type="ECO:0000313" key="2">
    <source>
        <dbReference type="EMBL" id="OMJ85824.1"/>
    </source>
</evidence>
<evidence type="ECO:0000313" key="3">
    <source>
        <dbReference type="Proteomes" id="UP000187209"/>
    </source>
</evidence>
<accession>A0A1R2C9Y5</accession>
<evidence type="ECO:0000256" key="1">
    <source>
        <dbReference type="ARBA" id="ARBA00024339"/>
    </source>
</evidence>
<dbReference type="InterPro" id="IPR005373">
    <property type="entry name" value="PHAF1"/>
</dbReference>
<dbReference type="GO" id="GO:0005802">
    <property type="term" value="C:trans-Golgi network"/>
    <property type="evidence" value="ECO:0007669"/>
    <property type="project" value="TreeGrafter"/>
</dbReference>
<dbReference type="OrthoDB" id="411211at2759"/>
<dbReference type="Proteomes" id="UP000187209">
    <property type="component" value="Unassembled WGS sequence"/>
</dbReference>
<dbReference type="Pfam" id="PF03676">
    <property type="entry name" value="PHAF1"/>
    <property type="match status" value="1"/>
</dbReference>
<dbReference type="PANTHER" id="PTHR13465">
    <property type="entry name" value="UPF0183 PROTEIN"/>
    <property type="match status" value="1"/>
</dbReference>
<dbReference type="InterPro" id="IPR039156">
    <property type="entry name" value="PHAF1/BROMI"/>
</dbReference>
<comment type="caution">
    <text evidence="2">The sequence shown here is derived from an EMBL/GenBank/DDBJ whole genome shotgun (WGS) entry which is preliminary data.</text>
</comment>
<dbReference type="AlphaFoldDB" id="A0A1R2C9Y5"/>
<dbReference type="GO" id="GO:0043001">
    <property type="term" value="P:Golgi to plasma membrane protein transport"/>
    <property type="evidence" value="ECO:0007669"/>
    <property type="project" value="TreeGrafter"/>
</dbReference>
<proteinExistence type="inferred from homology"/>
<sequence>MDCLHIIPGKGLSGYFFLDMSLQKSIKKLRSYSSKLPCVNIVEESSTKRIIVEIPECRIKLIFDECYQRLLIIEIDCRNSPCPKLPLIFQSKMYTNYSEILKAFETSSYKQLELSENTETPSNNKNFPRTPSTLHVCQSQVIEQYLGISLLLTSHELSKIFIHKNSTLPLLKNDIRVRVYEVRPLEKIMIRHSTGKIEDINWRIAPENLIELIGAPDYVRYRQGENSGDFFYVYSSEGMDFLFSNEQNALRKVIMHTNMLEDILFSDYERCNFIVYTDKGEVTPLTNFDQLKEKFEDKPVDVGIRRHGYGYRPTHCFKFPGMIFEILDSGYIASLALTHV</sequence>
<dbReference type="PANTHER" id="PTHR13465:SF2">
    <property type="entry name" value="PHAGOSOME ASSEMBLY FACTOR 1"/>
    <property type="match status" value="1"/>
</dbReference>